<dbReference type="EMBL" id="HBUF01617293">
    <property type="protein sequence ID" value="CAG6780168.1"/>
    <property type="molecule type" value="Transcribed_RNA"/>
</dbReference>
<dbReference type="EMBL" id="HBUF01440306">
    <property type="protein sequence ID" value="CAG6742903.1"/>
    <property type="molecule type" value="Transcribed_RNA"/>
</dbReference>
<feature type="compositionally biased region" description="Gly residues" evidence="1">
    <location>
        <begin position="1"/>
        <end position="14"/>
    </location>
</feature>
<dbReference type="AlphaFoldDB" id="A0A8D9B7T8"/>
<keyword evidence="2" id="KW-0472">Membrane</keyword>
<feature type="transmembrane region" description="Helical" evidence="2">
    <location>
        <begin position="88"/>
        <end position="106"/>
    </location>
</feature>
<evidence type="ECO:0000313" key="3">
    <source>
        <dbReference type="EMBL" id="CAG6780169.1"/>
    </source>
</evidence>
<keyword evidence="2" id="KW-1133">Transmembrane helix</keyword>
<sequence>MNGSGRGSRMGGGALSTSTTGTGSSGSVAMEMQLDLLPMLKRLLDLARARTLLALNRQCEEIGVSVETLLARILDSPVTSVQMLPPRLLFPGSSVAMLLALLFAWLEEGGMSVLTLLARLLG</sequence>
<name>A0A8D9B7T8_9HEMI</name>
<organism evidence="3">
    <name type="scientific">Cacopsylla melanoneura</name>
    <dbReference type="NCBI Taxonomy" id="428564"/>
    <lineage>
        <taxon>Eukaryota</taxon>
        <taxon>Metazoa</taxon>
        <taxon>Ecdysozoa</taxon>
        <taxon>Arthropoda</taxon>
        <taxon>Hexapoda</taxon>
        <taxon>Insecta</taxon>
        <taxon>Pterygota</taxon>
        <taxon>Neoptera</taxon>
        <taxon>Paraneoptera</taxon>
        <taxon>Hemiptera</taxon>
        <taxon>Sternorrhyncha</taxon>
        <taxon>Psylloidea</taxon>
        <taxon>Psyllidae</taxon>
        <taxon>Psyllinae</taxon>
        <taxon>Cacopsylla</taxon>
    </lineage>
</organism>
<feature type="region of interest" description="Disordered" evidence="1">
    <location>
        <begin position="1"/>
        <end position="26"/>
    </location>
</feature>
<evidence type="ECO:0000256" key="1">
    <source>
        <dbReference type="SAM" id="MobiDB-lite"/>
    </source>
</evidence>
<feature type="compositionally biased region" description="Low complexity" evidence="1">
    <location>
        <begin position="15"/>
        <end position="26"/>
    </location>
</feature>
<evidence type="ECO:0000256" key="2">
    <source>
        <dbReference type="SAM" id="Phobius"/>
    </source>
</evidence>
<dbReference type="EMBL" id="HBUF01617294">
    <property type="protein sequence ID" value="CAG6780169.1"/>
    <property type="molecule type" value="Transcribed_RNA"/>
</dbReference>
<keyword evidence="2" id="KW-0812">Transmembrane</keyword>
<proteinExistence type="predicted"/>
<reference evidence="3" key="1">
    <citation type="submission" date="2021-05" db="EMBL/GenBank/DDBJ databases">
        <authorList>
            <person name="Alioto T."/>
            <person name="Alioto T."/>
            <person name="Gomez Garrido J."/>
        </authorList>
    </citation>
    <scope>NUCLEOTIDE SEQUENCE</scope>
</reference>
<protein>
    <submittedName>
        <fullName evidence="3">Uncharacterized protein</fullName>
    </submittedName>
</protein>
<accession>A0A8D9B7T8</accession>